<sequence>MPNQEELQTELKKLVDYAISLSNNLFIDYENTLNKEELENPARYTSPTVLESLGKILAHDATKLSLACKPPVDDVAPGIKMCQTIAENAAKLLAHASQPILETTTEKEIPFEGLGGKTLASEVQGVVHKVLSSIASLANSFLDIPVELEAEASQHGFLVSSGKLWESCDAIKTLSHDNRSAVKKRWMELEELLEDVTNEFSEMISQTDEEEKNEDEDEEEFDDGWGEILGDVKLSKVEKQMAQNFHSLLPPTRLLYRKILKRGIEECPLKTHEQVTWLDNLLEIGKSTMEHADEIGSALWEHQPEQSIISKISDFNGKINELINIATMYNESEEHTEWYSKLSEKYSKTFETVLNFNSPR</sequence>
<feature type="domain" description="Cyclin-D1-binding protein 1-like C-terminal" evidence="8">
    <location>
        <begin position="222"/>
        <end position="323"/>
    </location>
</feature>
<reference evidence="9 10" key="1">
    <citation type="submission" date="2023-04" db="EMBL/GenBank/DDBJ databases">
        <title>Genome of Basidiobolus ranarum AG-B5.</title>
        <authorList>
            <person name="Stajich J.E."/>
            <person name="Carter-House D."/>
            <person name="Gryganskyi A."/>
        </authorList>
    </citation>
    <scope>NUCLEOTIDE SEQUENCE [LARGE SCALE GENOMIC DNA]</scope>
    <source>
        <strain evidence="9 10">AG-B5</strain>
    </source>
</reference>
<comment type="subcellular location">
    <subcellularLocation>
        <location evidence="2">Cytoplasm</location>
    </subcellularLocation>
    <subcellularLocation>
        <location evidence="1">Nucleus</location>
    </subcellularLocation>
</comment>
<evidence type="ECO:0000259" key="8">
    <source>
        <dbReference type="Pfam" id="PF20936"/>
    </source>
</evidence>
<dbReference type="PANTHER" id="PTHR15492:SF1">
    <property type="entry name" value="CYCLIN-D1-BINDING PROTEIN 1"/>
    <property type="match status" value="1"/>
</dbReference>
<dbReference type="InterPro" id="IPR026907">
    <property type="entry name" value="GCIP-like"/>
</dbReference>
<evidence type="ECO:0000256" key="1">
    <source>
        <dbReference type="ARBA" id="ARBA00004123"/>
    </source>
</evidence>
<dbReference type="Gene3D" id="1.20.1410.10">
    <property type="entry name" value="I/LWEQ domain"/>
    <property type="match status" value="1"/>
</dbReference>
<dbReference type="EMBL" id="JASJQH010006932">
    <property type="protein sequence ID" value="KAK9723040.1"/>
    <property type="molecule type" value="Genomic_DNA"/>
</dbReference>
<keyword evidence="10" id="KW-1185">Reference proteome</keyword>
<evidence type="ECO:0000256" key="5">
    <source>
        <dbReference type="ARBA" id="ARBA00023242"/>
    </source>
</evidence>
<dbReference type="PANTHER" id="PTHR15492">
    <property type="entry name" value="CYCLIN D1-BINDING PROTEIN 1"/>
    <property type="match status" value="1"/>
</dbReference>
<name>A0ABR2W896_9FUNG</name>
<dbReference type="Proteomes" id="UP001479436">
    <property type="component" value="Unassembled WGS sequence"/>
</dbReference>
<gene>
    <name evidence="9" type="ORF">K7432_002196</name>
</gene>
<evidence type="ECO:0000313" key="10">
    <source>
        <dbReference type="Proteomes" id="UP001479436"/>
    </source>
</evidence>
<dbReference type="InterPro" id="IPR049318">
    <property type="entry name" value="GCIP_C"/>
</dbReference>
<evidence type="ECO:0000256" key="4">
    <source>
        <dbReference type="ARBA" id="ARBA00022490"/>
    </source>
</evidence>
<dbReference type="Pfam" id="PF20936">
    <property type="entry name" value="GCIP_C"/>
    <property type="match status" value="1"/>
</dbReference>
<evidence type="ECO:0000256" key="6">
    <source>
        <dbReference type="ARBA" id="ARBA00023306"/>
    </source>
</evidence>
<feature type="domain" description="Cyclin-D1-binding protein 1-like N-terminal" evidence="7">
    <location>
        <begin position="50"/>
        <end position="205"/>
    </location>
</feature>
<proteinExistence type="inferred from homology"/>
<dbReference type="InterPro" id="IPR049317">
    <property type="entry name" value="GCIP-like_N"/>
</dbReference>
<evidence type="ECO:0000256" key="2">
    <source>
        <dbReference type="ARBA" id="ARBA00004496"/>
    </source>
</evidence>
<comment type="caution">
    <text evidence="9">The sequence shown here is derived from an EMBL/GenBank/DDBJ whole genome shotgun (WGS) entry which is preliminary data.</text>
</comment>
<evidence type="ECO:0000313" key="9">
    <source>
        <dbReference type="EMBL" id="KAK9723040.1"/>
    </source>
</evidence>
<dbReference type="Pfam" id="PF13324">
    <property type="entry name" value="GCIP_N"/>
    <property type="match status" value="1"/>
</dbReference>
<evidence type="ECO:0000259" key="7">
    <source>
        <dbReference type="Pfam" id="PF13324"/>
    </source>
</evidence>
<keyword evidence="4" id="KW-0963">Cytoplasm</keyword>
<keyword evidence="5" id="KW-0539">Nucleus</keyword>
<organism evidence="9 10">
    <name type="scientific">Basidiobolus ranarum</name>
    <dbReference type="NCBI Taxonomy" id="34480"/>
    <lineage>
        <taxon>Eukaryota</taxon>
        <taxon>Fungi</taxon>
        <taxon>Fungi incertae sedis</taxon>
        <taxon>Zoopagomycota</taxon>
        <taxon>Entomophthoromycotina</taxon>
        <taxon>Basidiobolomycetes</taxon>
        <taxon>Basidiobolales</taxon>
        <taxon>Basidiobolaceae</taxon>
        <taxon>Basidiobolus</taxon>
    </lineage>
</organism>
<evidence type="ECO:0008006" key="11">
    <source>
        <dbReference type="Google" id="ProtNLM"/>
    </source>
</evidence>
<protein>
    <recommendedName>
        <fullName evidence="11">Cyclin-D1-binding protein 1</fullName>
    </recommendedName>
</protein>
<dbReference type="Gene3D" id="1.20.1420.10">
    <property type="entry name" value="Talin, central domain"/>
    <property type="match status" value="1"/>
</dbReference>
<evidence type="ECO:0000256" key="3">
    <source>
        <dbReference type="ARBA" id="ARBA00008940"/>
    </source>
</evidence>
<comment type="similarity">
    <text evidence="3">Belongs to the CCNDBP1 family.</text>
</comment>
<keyword evidence="6" id="KW-0131">Cell cycle</keyword>
<accession>A0ABR2W896</accession>